<accession>A0AAE3FWI5</accession>
<evidence type="ECO:0000256" key="6">
    <source>
        <dbReference type="ARBA" id="ARBA00022925"/>
    </source>
</evidence>
<keyword evidence="3" id="KW-0600">Photoreceptor protein</keyword>
<dbReference type="GO" id="GO:0016020">
    <property type="term" value="C:membrane"/>
    <property type="evidence" value="ECO:0007669"/>
    <property type="project" value="UniProtKB-SubCell"/>
</dbReference>
<evidence type="ECO:0000256" key="10">
    <source>
        <dbReference type="ARBA" id="ARBA00023170"/>
    </source>
</evidence>
<comment type="caution">
    <text evidence="12">The sequence shown here is derived from an EMBL/GenBank/DDBJ whole genome shotgun (WGS) entry which is preliminary data.</text>
</comment>
<dbReference type="InterPro" id="IPR018229">
    <property type="entry name" value="Rhodopsin_retinal_BS"/>
</dbReference>
<evidence type="ECO:0000313" key="12">
    <source>
        <dbReference type="EMBL" id="MCL9816639.1"/>
    </source>
</evidence>
<dbReference type="SMART" id="SM01021">
    <property type="entry name" value="Bac_rhodopsin"/>
    <property type="match status" value="1"/>
</dbReference>
<keyword evidence="5 11" id="KW-0812">Transmembrane</keyword>
<dbReference type="GO" id="GO:0009881">
    <property type="term" value="F:photoreceptor activity"/>
    <property type="evidence" value="ECO:0007669"/>
    <property type="project" value="UniProtKB-KW"/>
</dbReference>
<keyword evidence="10" id="KW-0675">Receptor</keyword>
<dbReference type="RefSeq" id="WP_250583511.1">
    <property type="nucleotide sequence ID" value="NZ_JAKRVX010000002.1"/>
</dbReference>
<feature type="transmembrane region" description="Helical" evidence="11">
    <location>
        <begin position="194"/>
        <end position="213"/>
    </location>
</feature>
<protein>
    <submittedName>
        <fullName evidence="12">Bacteriorhodopsin</fullName>
    </submittedName>
</protein>
<dbReference type="Gene3D" id="1.20.1070.10">
    <property type="entry name" value="Rhodopsin 7-helix transmembrane proteins"/>
    <property type="match status" value="1"/>
</dbReference>
<evidence type="ECO:0000313" key="13">
    <source>
        <dbReference type="Proteomes" id="UP001203207"/>
    </source>
</evidence>
<gene>
    <name evidence="12" type="ORF">AArcSt2_06735</name>
</gene>
<comment type="similarity">
    <text evidence="2">Belongs to the archaeal/bacterial/fungal opsin family.</text>
</comment>
<dbReference type="SUPFAM" id="SSF81321">
    <property type="entry name" value="Family A G protein-coupled receptor-like"/>
    <property type="match status" value="1"/>
</dbReference>
<organism evidence="12 13">
    <name type="scientific">Natronocalculus amylovorans</name>
    <dbReference type="NCBI Taxonomy" id="2917812"/>
    <lineage>
        <taxon>Archaea</taxon>
        <taxon>Methanobacteriati</taxon>
        <taxon>Methanobacteriota</taxon>
        <taxon>Stenosarchaea group</taxon>
        <taxon>Halobacteria</taxon>
        <taxon>Halobacteriales</taxon>
        <taxon>Haloferacaceae</taxon>
        <taxon>Natronocalculus</taxon>
    </lineage>
</organism>
<dbReference type="EMBL" id="JAKRVX010000002">
    <property type="protein sequence ID" value="MCL9816639.1"/>
    <property type="molecule type" value="Genomic_DNA"/>
</dbReference>
<feature type="transmembrane region" description="Helical" evidence="11">
    <location>
        <begin position="98"/>
        <end position="118"/>
    </location>
</feature>
<evidence type="ECO:0000256" key="7">
    <source>
        <dbReference type="ARBA" id="ARBA00022989"/>
    </source>
</evidence>
<evidence type="ECO:0000256" key="2">
    <source>
        <dbReference type="ARBA" id="ARBA00008130"/>
    </source>
</evidence>
<dbReference type="InterPro" id="IPR001425">
    <property type="entry name" value="Arc/bac/fun_rhodopsins"/>
</dbReference>
<keyword evidence="9 11" id="KW-0472">Membrane</keyword>
<feature type="transmembrane region" description="Helical" evidence="11">
    <location>
        <begin position="73"/>
        <end position="91"/>
    </location>
</feature>
<feature type="transmembrane region" description="Helical" evidence="11">
    <location>
        <begin position="6"/>
        <end position="27"/>
    </location>
</feature>
<dbReference type="PANTHER" id="PTHR28286">
    <property type="match status" value="1"/>
</dbReference>
<evidence type="ECO:0000256" key="3">
    <source>
        <dbReference type="ARBA" id="ARBA00022543"/>
    </source>
</evidence>
<evidence type="ECO:0000256" key="5">
    <source>
        <dbReference type="ARBA" id="ARBA00022692"/>
    </source>
</evidence>
<name>A0AAE3FWI5_9EURY</name>
<keyword evidence="6" id="KW-0681">Retinal protein</keyword>
<feature type="transmembrane region" description="Helical" evidence="11">
    <location>
        <begin position="34"/>
        <end position="53"/>
    </location>
</feature>
<dbReference type="Pfam" id="PF01036">
    <property type="entry name" value="Bac_rhodopsin"/>
    <property type="match status" value="1"/>
</dbReference>
<evidence type="ECO:0000256" key="8">
    <source>
        <dbReference type="ARBA" id="ARBA00022991"/>
    </source>
</evidence>
<evidence type="ECO:0000256" key="4">
    <source>
        <dbReference type="ARBA" id="ARBA00022606"/>
    </source>
</evidence>
<sequence>MIAISTWAWIGTVGLAIATIPPLWFAVKNPRNRTYYAILAAITGIAAASYAAMALNIGTFDAPGDAIFYAPRYIDWLLTTPLLVLYLAMLCKAGVRMYATLITLDIILIASGAAAVLTTGTLSWALFGVGSLAYLGLAYLLVKTVPQQTSFRSDRISMQFFKLRNITVVLWTLYPVVWVFSPAGFGWLTLNTEMMVVVYLDFITKVAFVAIAVNGRAALDDLNEIELTMNSDGVESALGAD</sequence>
<dbReference type="PROSITE" id="PS00327">
    <property type="entry name" value="BACTERIAL_OPSIN_RET"/>
    <property type="match status" value="1"/>
</dbReference>
<keyword evidence="4" id="KW-0716">Sensory transduction</keyword>
<comment type="subcellular location">
    <subcellularLocation>
        <location evidence="1">Membrane</location>
        <topology evidence="1">Multi-pass membrane protein</topology>
    </subcellularLocation>
</comment>
<dbReference type="PANTHER" id="PTHR28286:SF2">
    <property type="entry name" value="BACTERIORHODOPSIN _OPSIN, NOPA (EUROFUNG)"/>
    <property type="match status" value="1"/>
</dbReference>
<keyword evidence="13" id="KW-1185">Reference proteome</keyword>
<dbReference type="Proteomes" id="UP001203207">
    <property type="component" value="Unassembled WGS sequence"/>
</dbReference>
<evidence type="ECO:0000256" key="1">
    <source>
        <dbReference type="ARBA" id="ARBA00004141"/>
    </source>
</evidence>
<proteinExistence type="inferred from homology"/>
<reference evidence="12" key="2">
    <citation type="submission" date="2022-02" db="EMBL/GenBank/DDBJ databases">
        <authorList>
            <person name="Elcheninov A.G."/>
            <person name="Sorokin D.Y."/>
            <person name="Kublanov I.V."/>
        </authorList>
    </citation>
    <scope>NUCLEOTIDE SEQUENCE</scope>
    <source>
        <strain evidence="12">AArc-St2</strain>
    </source>
</reference>
<feature type="transmembrane region" description="Helical" evidence="11">
    <location>
        <begin position="124"/>
        <end position="142"/>
    </location>
</feature>
<dbReference type="GO" id="GO:0005216">
    <property type="term" value="F:monoatomic ion channel activity"/>
    <property type="evidence" value="ECO:0007669"/>
    <property type="project" value="InterPro"/>
</dbReference>
<evidence type="ECO:0000256" key="11">
    <source>
        <dbReference type="SAM" id="Phobius"/>
    </source>
</evidence>
<dbReference type="PROSITE" id="PS00950">
    <property type="entry name" value="BACTERIAL_OPSIN_1"/>
    <property type="match status" value="1"/>
</dbReference>
<evidence type="ECO:0000256" key="9">
    <source>
        <dbReference type="ARBA" id="ARBA00023136"/>
    </source>
</evidence>
<dbReference type="PRINTS" id="PR00251">
    <property type="entry name" value="BACTRLOPSIN"/>
</dbReference>
<feature type="transmembrane region" description="Helical" evidence="11">
    <location>
        <begin position="163"/>
        <end position="188"/>
    </location>
</feature>
<reference evidence="12" key="1">
    <citation type="journal article" date="2022" name="Syst. Appl. Microbiol.">
        <title>Natronocalculus amylovorans gen. nov., sp. nov., and Natranaeroarchaeum aerophilus sp. nov., dominant culturable amylolytic natronoarchaea from hypersaline soda lakes in southwestern Siberia.</title>
        <authorList>
            <person name="Sorokin D.Y."/>
            <person name="Elcheninov A.G."/>
            <person name="Khizhniak T.V."/>
            <person name="Koenen M."/>
            <person name="Bale N.J."/>
            <person name="Damste J.S.S."/>
            <person name="Kublanov I.V."/>
        </authorList>
    </citation>
    <scope>NUCLEOTIDE SEQUENCE</scope>
    <source>
        <strain evidence="12">AArc-St2</strain>
    </source>
</reference>
<keyword evidence="7 11" id="KW-1133">Transmembrane helix</keyword>
<dbReference type="GO" id="GO:0007602">
    <property type="term" value="P:phototransduction"/>
    <property type="evidence" value="ECO:0007669"/>
    <property type="project" value="UniProtKB-KW"/>
</dbReference>
<keyword evidence="8" id="KW-0157">Chromophore</keyword>
<dbReference type="AlphaFoldDB" id="A0AAE3FWI5"/>